<reference evidence="4 5" key="1">
    <citation type="submission" date="2023-12" db="EMBL/GenBank/DDBJ databases">
        <title>novel species in genus Nocarida.</title>
        <authorList>
            <person name="Li Z."/>
        </authorList>
    </citation>
    <scope>NUCLEOTIDE SEQUENCE [LARGE SCALE GENOMIC DNA]</scope>
    <source>
        <strain evidence="4 5">CDC186</strain>
    </source>
</reference>
<dbReference type="EMBL" id="JAYKYQ010000017">
    <property type="protein sequence ID" value="MEB3514327.1"/>
    <property type="molecule type" value="Genomic_DNA"/>
</dbReference>
<organism evidence="4 5">
    <name type="scientific">Nocardia implantans</name>
    <dbReference type="NCBI Taxonomy" id="3108168"/>
    <lineage>
        <taxon>Bacteria</taxon>
        <taxon>Bacillati</taxon>
        <taxon>Actinomycetota</taxon>
        <taxon>Actinomycetes</taxon>
        <taxon>Mycobacteriales</taxon>
        <taxon>Nocardiaceae</taxon>
        <taxon>Nocardia</taxon>
    </lineage>
</organism>
<evidence type="ECO:0000313" key="4">
    <source>
        <dbReference type="EMBL" id="MEB3514327.1"/>
    </source>
</evidence>
<keyword evidence="3" id="KW-0808">Transferase</keyword>
<protein>
    <submittedName>
        <fullName evidence="4">Aromatic prenyltransferase</fullName>
    </submittedName>
</protein>
<keyword evidence="5" id="KW-1185">Reference proteome</keyword>
<proteinExistence type="inferred from homology"/>
<comment type="similarity">
    <text evidence="1">Belongs to the aromatic prenyltransferase family.</text>
</comment>
<dbReference type="SFLD" id="SFLDG01163">
    <property type="entry name" value="II"/>
    <property type="match status" value="1"/>
</dbReference>
<evidence type="ECO:0000256" key="3">
    <source>
        <dbReference type="ARBA" id="ARBA00022679"/>
    </source>
</evidence>
<gene>
    <name evidence="4" type="ORF">U3653_30255</name>
</gene>
<dbReference type="SUPFAM" id="SSF143492">
    <property type="entry name" value="Prenyltransferase-like"/>
    <property type="match status" value="1"/>
</dbReference>
<keyword evidence="2" id="KW-0637">Prenyltransferase</keyword>
<dbReference type="Proteomes" id="UP001348098">
    <property type="component" value="Unassembled WGS sequence"/>
</dbReference>
<dbReference type="SFLD" id="SFLDS00036">
    <property type="entry name" value="Aromatic_Prenyltransferase"/>
    <property type="match status" value="1"/>
</dbReference>
<dbReference type="Pfam" id="PF11468">
    <property type="entry name" value="PTase_Orf2"/>
    <property type="match status" value="1"/>
</dbReference>
<name>A0ABU6B434_9NOCA</name>
<dbReference type="RefSeq" id="WP_195083041.1">
    <property type="nucleotide sequence ID" value="NZ_JAYESH010000019.1"/>
</dbReference>
<comment type="caution">
    <text evidence="4">The sequence shown here is derived from an EMBL/GenBank/DDBJ whole genome shotgun (WGS) entry which is preliminary data.</text>
</comment>
<accession>A0ABU6B434</accession>
<evidence type="ECO:0000256" key="1">
    <source>
        <dbReference type="ARBA" id="ARBA00005368"/>
    </source>
</evidence>
<dbReference type="InterPro" id="IPR036239">
    <property type="entry name" value="PrenylTrfase-like_sf"/>
</dbReference>
<evidence type="ECO:0000256" key="2">
    <source>
        <dbReference type="ARBA" id="ARBA00022602"/>
    </source>
</evidence>
<sequence>MSSASATVTLDRLRRDLREFARLARAGYDPAVVDPVLEALAELWTGSVVGVRTTTHPVPDREVNARVQHSGPPAELVETLREAGLISFTGHPMERLLHEVCAEIPAGSAVDLSLTGGVQKVWLFFADVLDVERMLAFPGIPDAARSHAEHLTRYGGKVGILAVDFPARTMNLYSQVLPPGAVGADDIATILTDLDFVAATDEELALFDGTFNVYRTFSWTSPRMQRVCFPQRYQEENFPRHLDPVLTRFVDGAPRAFEGPRGFTLYAAYGPRSRYYKVQAEYTTVHAAAIPGGGAPPPAK</sequence>
<dbReference type="InterPro" id="IPR033964">
    <property type="entry name" value="ABBA"/>
</dbReference>
<evidence type="ECO:0000313" key="5">
    <source>
        <dbReference type="Proteomes" id="UP001348098"/>
    </source>
</evidence>
<dbReference type="InterPro" id="IPR020965">
    <property type="entry name" value="Prenyltransferase_CloQ"/>
</dbReference>